<comment type="caution">
    <text evidence="1">The sequence shown here is derived from an EMBL/GenBank/DDBJ whole genome shotgun (WGS) entry which is preliminary data.</text>
</comment>
<sequence length="818" mass="93584">MVSLHDARKRLGELIANESESNMNEAQTRFHIIDTVLKECLDWEDFIEVEHHKSGNGFTDYELGDPRRVIVEAKREDIGFEIPAGISSNSTLPIQTLYQASPNLKSAMEQAANYCARRGVPIAVVANGHQYVAFLGSRTDSINVDEGSALIFTSLSNMHENFNEAWNCLSRHGVDDNRLIRKLTIGDTSLPSKLSTKLIDYPKIRYPSDIQINLRQLSELFIQDAVDNLELEKDFYKKCYCESGVLNRYSLLSKNILEARYSSIFSNTEQQPSTTPVSSKKGSNFTPEILAEALSRRPIVLIGDVGVGKTSFIKNLYHNSAYNEFKRSIYVHIDLGSNATLDTDINNLVLDQINKQLLYEYGINIYNINFIKDIYKSNIAIFDDGIWGKYKDSNVDKYNDKLDEKLDELQSNKRNHIKESIEGIAKKHNKQVIICIDNADQREFDIQQQAFIIAQELAKEWRATVFLSVRPQTFYKSKRAGALNAYPHKIFTILPPKVEDVVSKRLTYASRLARGQEVNVDYGNVRSENLAVFLDVLVNSLHRNKDINEFLTNVTGGNIRSVIEFVTSFIGSPNVEAEKIIDIQESKGRYRIPLHEFTKQALLGDYSHFSPETSLSMNVLDVSVPDQNEHFLVPLIISYLNHNGSHLNKDGFCQRSTLINEMQDNGYSVEQIENALRRATNKKLIETSLRVTFEEDEGNILFGDMPQSFRVTTIGVYHINRWLGEFTYLDAMAFDTPIFYKETRERVAYNVESLTIDNRYKRALEFKRYLIQVWNSMTISPIYFDFNEICTSANESFNKVKLFIQQNSSRKGKHIRAS</sequence>
<gene>
    <name evidence="1" type="ORF">F0225_09875</name>
</gene>
<dbReference type="SUPFAM" id="SSF52540">
    <property type="entry name" value="P-loop containing nucleoside triphosphate hydrolases"/>
    <property type="match status" value="1"/>
</dbReference>
<dbReference type="GO" id="GO:0005524">
    <property type="term" value="F:ATP binding"/>
    <property type="evidence" value="ECO:0007669"/>
    <property type="project" value="UniProtKB-KW"/>
</dbReference>
<proteinExistence type="predicted"/>
<keyword evidence="1" id="KW-0547">Nucleotide-binding</keyword>
<dbReference type="Gene3D" id="3.40.50.300">
    <property type="entry name" value="P-loop containing nucleotide triphosphate hydrolases"/>
    <property type="match status" value="1"/>
</dbReference>
<dbReference type="AlphaFoldDB" id="A0A7Y3ZZD7"/>
<dbReference type="EMBL" id="VTXC01000022">
    <property type="protein sequence ID" value="NOH71641.1"/>
    <property type="molecule type" value="Genomic_DNA"/>
</dbReference>
<name>A0A7Y3ZZD7_9VIBR</name>
<dbReference type="RefSeq" id="WP_171360942.1">
    <property type="nucleotide sequence ID" value="NZ_VTXC01000022.1"/>
</dbReference>
<evidence type="ECO:0000313" key="2">
    <source>
        <dbReference type="Proteomes" id="UP000565719"/>
    </source>
</evidence>
<evidence type="ECO:0000313" key="1">
    <source>
        <dbReference type="EMBL" id="NOH71641.1"/>
    </source>
</evidence>
<reference evidence="1 2" key="1">
    <citation type="submission" date="2019-09" db="EMBL/GenBank/DDBJ databases">
        <title>Draft genome sequencing and comparative genomics of hatchery-associated Vibrios.</title>
        <authorList>
            <person name="Kehlet-Delgado H."/>
            <person name="Mueller R.S."/>
        </authorList>
    </citation>
    <scope>NUCLEOTIDE SEQUENCE [LARGE SCALE GENOMIC DNA]</scope>
    <source>
        <strain evidence="1 2">99-46-Y</strain>
    </source>
</reference>
<organism evidence="1 2">
    <name type="scientific">Vibrio pectenicida</name>
    <dbReference type="NCBI Taxonomy" id="62763"/>
    <lineage>
        <taxon>Bacteria</taxon>
        <taxon>Pseudomonadati</taxon>
        <taxon>Pseudomonadota</taxon>
        <taxon>Gammaproteobacteria</taxon>
        <taxon>Vibrionales</taxon>
        <taxon>Vibrionaceae</taxon>
        <taxon>Vibrio</taxon>
    </lineage>
</organism>
<dbReference type="Proteomes" id="UP000565719">
    <property type="component" value="Unassembled WGS sequence"/>
</dbReference>
<protein>
    <submittedName>
        <fullName evidence="1">ATP-binding protein</fullName>
    </submittedName>
</protein>
<keyword evidence="1" id="KW-0067">ATP-binding</keyword>
<dbReference type="InterPro" id="IPR027417">
    <property type="entry name" value="P-loop_NTPase"/>
</dbReference>
<accession>A0A7Y3ZZD7</accession>